<dbReference type="GO" id="GO:0006508">
    <property type="term" value="P:proteolysis"/>
    <property type="evidence" value="ECO:0007669"/>
    <property type="project" value="InterPro"/>
</dbReference>
<comment type="similarity">
    <text evidence="1">Belongs to the peptidase C14A family.</text>
</comment>
<dbReference type="Pfam" id="PF00656">
    <property type="entry name" value="Peptidase_C14"/>
    <property type="match status" value="1"/>
</dbReference>
<dbReference type="InterPro" id="IPR011990">
    <property type="entry name" value="TPR-like_helical_dom_sf"/>
</dbReference>
<dbReference type="Gene3D" id="3.40.50.1460">
    <property type="match status" value="1"/>
</dbReference>
<dbReference type="Pfam" id="PF08238">
    <property type="entry name" value="Sel1"/>
    <property type="match status" value="5"/>
</dbReference>
<dbReference type="InterPro" id="IPR001309">
    <property type="entry name" value="Pept_C14_p20"/>
</dbReference>
<evidence type="ECO:0000313" key="3">
    <source>
        <dbReference type="EMBL" id="EAV40839.1"/>
    </source>
</evidence>
<organism evidence="3 4">
    <name type="scientific">Roseibium aggregatum (strain ATCC 25650 / DSM 13394 / JCM 20685 / NBRC 16684 / NCIMB 2208 / IAM 12614 / B1)</name>
    <name type="common">Stappia aggregata</name>
    <dbReference type="NCBI Taxonomy" id="384765"/>
    <lineage>
        <taxon>Bacteria</taxon>
        <taxon>Pseudomonadati</taxon>
        <taxon>Pseudomonadota</taxon>
        <taxon>Alphaproteobacteria</taxon>
        <taxon>Hyphomicrobiales</taxon>
        <taxon>Stappiaceae</taxon>
        <taxon>Roseibium</taxon>
    </lineage>
</organism>
<evidence type="ECO:0000259" key="2">
    <source>
        <dbReference type="PROSITE" id="PS50208"/>
    </source>
</evidence>
<dbReference type="InterPro" id="IPR015917">
    <property type="entry name" value="Pept_C14A"/>
</dbReference>
<dbReference type="SMART" id="SM00671">
    <property type="entry name" value="SEL1"/>
    <property type="match status" value="6"/>
</dbReference>
<dbReference type="GO" id="GO:0004197">
    <property type="term" value="F:cysteine-type endopeptidase activity"/>
    <property type="evidence" value="ECO:0007669"/>
    <property type="project" value="InterPro"/>
</dbReference>
<reference evidence="3 4" key="1">
    <citation type="submission" date="2006-05" db="EMBL/GenBank/DDBJ databases">
        <authorList>
            <person name="King G."/>
            <person name="Ferriera S."/>
            <person name="Johnson J."/>
            <person name="Kravitz S."/>
            <person name="Beeson K."/>
            <person name="Sutton G."/>
            <person name="Rogers Y.-H."/>
            <person name="Friedman R."/>
            <person name="Frazier M."/>
            <person name="Venter J.C."/>
        </authorList>
    </citation>
    <scope>NUCLEOTIDE SEQUENCE [LARGE SCALE GENOMIC DNA]</scope>
    <source>
        <strain evidence="4">ATCC 25650 / DSM 13394 / JCM 20685 / NBRC 16684 / NCIMB 2208 / IAM 12614 / B1</strain>
    </source>
</reference>
<feature type="domain" description="Caspase family p20" evidence="2">
    <location>
        <begin position="28"/>
        <end position="157"/>
    </location>
</feature>
<dbReference type="InterPro" id="IPR029030">
    <property type="entry name" value="Caspase-like_dom_sf"/>
</dbReference>
<comment type="caution">
    <text evidence="3">The sequence shown here is derived from an EMBL/GenBank/DDBJ whole genome shotgun (WGS) entry which is preliminary data.</text>
</comment>
<evidence type="ECO:0000256" key="1">
    <source>
        <dbReference type="ARBA" id="ARBA00010134"/>
    </source>
</evidence>
<dbReference type="InterPro" id="IPR052039">
    <property type="entry name" value="Caspase-related_regulators"/>
</dbReference>
<sequence length="634" mass="69859">MFFERGLVTRSIFIFFSVLLFTVSAHAEKRVALIVGNGAYTSASTLENPVNDARKLGEALKGLNFEVLQQENLQRSSFLEAIRMFSKSLEGADVALFFYAGHGIQVAGENYLVPSDAHLQEESDISTELIAVKSLLQQMDGSAITRIILLDACRDNPFAPGLARSMGTRAVEVGQGLARVDAGPGTLIAYATEPGNVALDGTDGNSPFTKALLKHISTPDLDVARMLRRVRTDVIETTEGAQIPWENSSLVLDFTFNPTEQGKLELASSEEALWEAVRYANRPEEVRLYLERYPDGQFAKDALKLLNKALGHKHPSISENQNARARQSASTQVKTCLAIENTDIGPGVPEGAVQACFDAVALFPNAAQLRLLYGQVLDRSGNEAEASRQYRQAAELNNTDAMVELAVAYELGKGVEWQPEETLRLLQKSARLGNARAMTLLAHSYNEGNLVDYDEAKAFEWFQKAAEAGNPEAAFYVAGAYDRGEGVAQNDFKARHWYQRALESDDAGLAATNLAWMYLKGRGGDKNIDRARELLEQAAAADDPIAMRELALQYLNGTFKSDRQEIAVDWLMKALKSGGRIEAEFWFLTRSGTYPLSFNKEVQRRLKEAGVYQGKIDGQIGDQSLQALFQYADE</sequence>
<accession>A0P2H5</accession>
<gene>
    <name evidence="3" type="ORF">SIAM614_17544</name>
</gene>
<evidence type="ECO:0000313" key="4">
    <source>
        <dbReference type="Proteomes" id="UP000004848"/>
    </source>
</evidence>
<proteinExistence type="inferred from homology"/>
<dbReference type="InterPro" id="IPR006597">
    <property type="entry name" value="Sel1-like"/>
</dbReference>
<dbReference type="Proteomes" id="UP000004848">
    <property type="component" value="Unassembled WGS sequence"/>
</dbReference>
<protein>
    <recommendedName>
        <fullName evidence="2">Caspase family p20 domain-containing protein</fullName>
    </recommendedName>
</protein>
<dbReference type="eggNOG" id="COG4249">
    <property type="taxonomic scope" value="Bacteria"/>
</dbReference>
<dbReference type="PROSITE" id="PS50208">
    <property type="entry name" value="CASPASE_P20"/>
    <property type="match status" value="1"/>
</dbReference>
<dbReference type="SMART" id="SM00115">
    <property type="entry name" value="CASc"/>
    <property type="match status" value="1"/>
</dbReference>
<dbReference type="eggNOG" id="COG0790">
    <property type="taxonomic scope" value="Bacteria"/>
</dbReference>
<dbReference type="InterPro" id="IPR011600">
    <property type="entry name" value="Pept_C14_caspase"/>
</dbReference>
<dbReference type="SUPFAM" id="SSF81901">
    <property type="entry name" value="HCP-like"/>
    <property type="match status" value="1"/>
</dbReference>
<dbReference type="EMBL" id="AAUW01000026">
    <property type="protein sequence ID" value="EAV40839.1"/>
    <property type="molecule type" value="Genomic_DNA"/>
</dbReference>
<dbReference type="PANTHER" id="PTHR22576">
    <property type="entry name" value="MUCOSA ASSOCIATED LYMPHOID TISSUE LYMPHOMA TRANSLOCATION PROTEIN 1/PARACASPASE"/>
    <property type="match status" value="1"/>
</dbReference>
<dbReference type="PANTHER" id="PTHR22576:SF37">
    <property type="entry name" value="MUCOSA-ASSOCIATED LYMPHOID TISSUE LYMPHOMA TRANSLOCATION PROTEIN 1"/>
    <property type="match status" value="1"/>
</dbReference>
<dbReference type="AlphaFoldDB" id="A0P2H5"/>
<name>A0P2H5_ROSAI</name>
<dbReference type="SUPFAM" id="SSF52129">
    <property type="entry name" value="Caspase-like"/>
    <property type="match status" value="1"/>
</dbReference>
<dbReference type="Gene3D" id="1.25.40.10">
    <property type="entry name" value="Tetratricopeptide repeat domain"/>
    <property type="match status" value="2"/>
</dbReference>